<dbReference type="AlphaFoldDB" id="A0AAD5LWF8"/>
<gene>
    <name evidence="1" type="ORF">GHT06_009115</name>
</gene>
<proteinExistence type="predicted"/>
<name>A0AAD5LWF8_9CRUS</name>
<organism evidence="1 2">
    <name type="scientific">Daphnia sinensis</name>
    <dbReference type="NCBI Taxonomy" id="1820382"/>
    <lineage>
        <taxon>Eukaryota</taxon>
        <taxon>Metazoa</taxon>
        <taxon>Ecdysozoa</taxon>
        <taxon>Arthropoda</taxon>
        <taxon>Crustacea</taxon>
        <taxon>Branchiopoda</taxon>
        <taxon>Diplostraca</taxon>
        <taxon>Cladocera</taxon>
        <taxon>Anomopoda</taxon>
        <taxon>Daphniidae</taxon>
        <taxon>Daphnia</taxon>
        <taxon>Daphnia similis group</taxon>
    </lineage>
</organism>
<dbReference type="Proteomes" id="UP000820818">
    <property type="component" value="Linkage Group LG1"/>
</dbReference>
<reference evidence="1 2" key="1">
    <citation type="submission" date="2022-05" db="EMBL/GenBank/DDBJ databases">
        <title>A multi-omics perspective on studying reproductive biology in Daphnia sinensis.</title>
        <authorList>
            <person name="Jia J."/>
        </authorList>
    </citation>
    <scope>NUCLEOTIDE SEQUENCE [LARGE SCALE GENOMIC DNA]</scope>
    <source>
        <strain evidence="1 2">WSL</strain>
    </source>
</reference>
<protein>
    <submittedName>
        <fullName evidence="1">Uncharacterized protein</fullName>
    </submittedName>
</protein>
<sequence length="189" mass="21411">MYSEHLHILGNPSRFMQSDNPHIVVNPACRLTHSGHHQHRPIIAVKPFSSDAFRAPAAPAYRGKPASSDALRAPAPAYRRKPISSSDALRAPSYRKLVWSNAPELPAYFVSEDPITATDFSGSDEIRIYDNSNDFDSWPSVVRAYHPIPKDDSRVYAIYNANEEDFDDNRRGEYQTGYDRGGYYRPYGF</sequence>
<dbReference type="EMBL" id="WJBH02000001">
    <property type="protein sequence ID" value="KAI9565323.1"/>
    <property type="molecule type" value="Genomic_DNA"/>
</dbReference>
<accession>A0AAD5LWF8</accession>
<comment type="caution">
    <text evidence="1">The sequence shown here is derived from an EMBL/GenBank/DDBJ whole genome shotgun (WGS) entry which is preliminary data.</text>
</comment>
<evidence type="ECO:0000313" key="2">
    <source>
        <dbReference type="Proteomes" id="UP000820818"/>
    </source>
</evidence>
<evidence type="ECO:0000313" key="1">
    <source>
        <dbReference type="EMBL" id="KAI9565323.1"/>
    </source>
</evidence>
<keyword evidence="2" id="KW-1185">Reference proteome</keyword>